<feature type="compositionally biased region" description="Basic and acidic residues" evidence="10">
    <location>
        <begin position="728"/>
        <end position="744"/>
    </location>
</feature>
<dbReference type="PROSITE" id="PS51194">
    <property type="entry name" value="HELICASE_CTER"/>
    <property type="match status" value="1"/>
</dbReference>
<reference evidence="16" key="1">
    <citation type="submission" date="2016-04" db="UniProtKB">
        <authorList>
            <consortium name="WormBaseParasite"/>
        </authorList>
    </citation>
    <scope>IDENTIFICATION</scope>
</reference>
<protein>
    <recommendedName>
        <fullName evidence="1">RNA helicase</fullName>
        <ecNumber evidence="1">3.6.4.13</ecNumber>
    </recommendedName>
</protein>
<sequence length="793" mass="90671">MWAAVLGLNVVLFAFLVDSIFRPYQFRMSEVDAFRYRSSDVIGKITRKRIREARLKEIKLELMNSERLKGYFEAHSADFDALRHDKPLSTTPQSHLKNVPEYMVPASLQALIRGSQKRAKNRQRYKPSNWAKERSKPNPEDKPEKPIKLHKLRNHKAKMAMARNPAKVAQIKRQIALKSTLPEHFLSAPLPDSAFTIMSVVDHFHLMNLDQRLLSAISDLKWGRPTDIQQAVIPFALEKKSMCVQARTGSGKTGAFSIPLIQSILENKMFQTEQKTSALILAPTKELCNQITKDIKMLCKYASRNINILDLSRTDDVDALRPLLAEHPDIIVGTPSRVLDQLRLKRLNLDSLAHLIIDEADLVFVFGYQKQMQAIQPFLPKRPIQVIMMSATLNETALSLRSTLKVGEWVRIELPEESFLPSESQLSQYVVSAEESSKYAILISMIQLKLIRGRTLIFTNSIDRCYKLKLFLEEFGVKSVVLNSELPVACRIHTVNQFNRGLYDYLLATDENETGTGNEAPKNFKMSKPVKDTEYGVSRGIDFKLVRNVLNFDFPLTAISYVHRVGRTARADQMGTAISFVNSVEETRLSDVANLLLQKDPCTLQLEKSDRTAVDSIFRPYQFRMSEVDAFRYRSSDVIGKITRKRIREARLKEIKLELMNSERLKGYFEAHSADFDALRHDKPLSTTPQSHLKNVPEYMVPASLQALIRGSQKRAKNRQRYKPSNWAKERSKPNPEDKPEKPIKLHKLRNHKAKMAMARNPAKVAQIKRQIALKKKANNPLFNFGKKGKGKK</sequence>
<dbReference type="GO" id="GO:0003723">
    <property type="term" value="F:RNA binding"/>
    <property type="evidence" value="ECO:0007669"/>
    <property type="project" value="UniProtKB-KW"/>
</dbReference>
<evidence type="ECO:0000256" key="3">
    <source>
        <dbReference type="ARBA" id="ARBA00022801"/>
    </source>
</evidence>
<evidence type="ECO:0000256" key="4">
    <source>
        <dbReference type="ARBA" id="ARBA00022806"/>
    </source>
</evidence>
<keyword evidence="5" id="KW-0067">ATP-binding</keyword>
<evidence type="ECO:0000256" key="8">
    <source>
        <dbReference type="ARBA" id="ARBA00047984"/>
    </source>
</evidence>
<dbReference type="EC" id="3.6.4.13" evidence="1"/>
<evidence type="ECO:0000256" key="10">
    <source>
        <dbReference type="SAM" id="MobiDB-lite"/>
    </source>
</evidence>
<dbReference type="InterPro" id="IPR050079">
    <property type="entry name" value="DEAD_box_RNA_helicase"/>
</dbReference>
<feature type="compositionally biased region" description="Basic residues" evidence="10">
    <location>
        <begin position="115"/>
        <end position="125"/>
    </location>
</feature>
<gene>
    <name evidence="14" type="ORF">HNAJ_LOCUS404</name>
</gene>
<keyword evidence="2" id="KW-0547">Nucleotide-binding</keyword>
<evidence type="ECO:0000256" key="9">
    <source>
        <dbReference type="PROSITE-ProRule" id="PRU00552"/>
    </source>
</evidence>
<evidence type="ECO:0000256" key="7">
    <source>
        <dbReference type="ARBA" id="ARBA00038041"/>
    </source>
</evidence>
<dbReference type="Proteomes" id="UP000278807">
    <property type="component" value="Unassembled WGS sequence"/>
</dbReference>
<dbReference type="GO" id="GO:0016787">
    <property type="term" value="F:hydrolase activity"/>
    <property type="evidence" value="ECO:0007669"/>
    <property type="project" value="UniProtKB-KW"/>
</dbReference>
<dbReference type="InterPro" id="IPR014014">
    <property type="entry name" value="RNA_helicase_DEAD_Q_motif"/>
</dbReference>
<dbReference type="InterPro" id="IPR011545">
    <property type="entry name" value="DEAD/DEAH_box_helicase_dom"/>
</dbReference>
<evidence type="ECO:0000259" key="13">
    <source>
        <dbReference type="PROSITE" id="PS51195"/>
    </source>
</evidence>
<evidence type="ECO:0000313" key="15">
    <source>
        <dbReference type="Proteomes" id="UP000278807"/>
    </source>
</evidence>
<feature type="short sequence motif" description="Q motif" evidence="9">
    <location>
        <begin position="202"/>
        <end position="230"/>
    </location>
</feature>
<evidence type="ECO:0000256" key="1">
    <source>
        <dbReference type="ARBA" id="ARBA00012552"/>
    </source>
</evidence>
<dbReference type="AlphaFoldDB" id="A0A158QGN8"/>
<keyword evidence="15" id="KW-1185">Reference proteome</keyword>
<dbReference type="Gene3D" id="3.40.50.300">
    <property type="entry name" value="P-loop containing nucleotide triphosphate hydrolases"/>
    <property type="match status" value="2"/>
</dbReference>
<dbReference type="Pfam" id="PF00271">
    <property type="entry name" value="Helicase_C"/>
    <property type="match status" value="1"/>
</dbReference>
<evidence type="ECO:0000313" key="16">
    <source>
        <dbReference type="WBParaSite" id="HNAJ_0000040301-mRNA-1"/>
    </source>
</evidence>
<accession>A0A158QGN8</accession>
<dbReference type="EMBL" id="UZAE01000101">
    <property type="protein sequence ID" value="VDN96263.1"/>
    <property type="molecule type" value="Genomic_DNA"/>
</dbReference>
<dbReference type="SMART" id="SM00490">
    <property type="entry name" value="HELICc"/>
    <property type="match status" value="1"/>
</dbReference>
<dbReference type="SUPFAM" id="SSF52540">
    <property type="entry name" value="P-loop containing nucleoside triphosphate hydrolases"/>
    <property type="match status" value="1"/>
</dbReference>
<feature type="domain" description="Helicase C-terminal" evidence="12">
    <location>
        <begin position="425"/>
        <end position="612"/>
    </location>
</feature>
<feature type="compositionally biased region" description="Basic and acidic residues" evidence="10">
    <location>
        <begin position="131"/>
        <end position="147"/>
    </location>
</feature>
<evidence type="ECO:0000256" key="6">
    <source>
        <dbReference type="ARBA" id="ARBA00022884"/>
    </source>
</evidence>
<evidence type="ECO:0000313" key="14">
    <source>
        <dbReference type="EMBL" id="VDN96263.1"/>
    </source>
</evidence>
<dbReference type="Pfam" id="PF00270">
    <property type="entry name" value="DEAD"/>
    <property type="match status" value="1"/>
</dbReference>
<comment type="catalytic activity">
    <reaction evidence="8">
        <text>ATP + H2O = ADP + phosphate + H(+)</text>
        <dbReference type="Rhea" id="RHEA:13065"/>
        <dbReference type="ChEBI" id="CHEBI:15377"/>
        <dbReference type="ChEBI" id="CHEBI:15378"/>
        <dbReference type="ChEBI" id="CHEBI:30616"/>
        <dbReference type="ChEBI" id="CHEBI:43474"/>
        <dbReference type="ChEBI" id="CHEBI:456216"/>
        <dbReference type="EC" id="3.6.4.13"/>
    </reaction>
</comment>
<dbReference type="InterPro" id="IPR027417">
    <property type="entry name" value="P-loop_NTPase"/>
</dbReference>
<proteinExistence type="inferred from homology"/>
<dbReference type="GO" id="GO:0005829">
    <property type="term" value="C:cytosol"/>
    <property type="evidence" value="ECO:0007669"/>
    <property type="project" value="TreeGrafter"/>
</dbReference>
<feature type="region of interest" description="Disordered" evidence="10">
    <location>
        <begin position="711"/>
        <end position="745"/>
    </location>
</feature>
<feature type="compositionally biased region" description="Basic residues" evidence="10">
    <location>
        <begin position="712"/>
        <end position="722"/>
    </location>
</feature>
<dbReference type="PROSITE" id="PS51195">
    <property type="entry name" value="Q_MOTIF"/>
    <property type="match status" value="1"/>
</dbReference>
<dbReference type="CDD" id="cd18787">
    <property type="entry name" value="SF2_C_DEAD"/>
    <property type="match status" value="1"/>
</dbReference>
<feature type="domain" description="DEAD-box RNA helicase Q" evidence="13">
    <location>
        <begin position="202"/>
        <end position="230"/>
    </location>
</feature>
<comment type="similarity">
    <text evidence="7">Belongs to the DEAD box helicase family. DDX56/DBP9 subfamily.</text>
</comment>
<name>A0A158QGN8_RODNA</name>
<dbReference type="PANTHER" id="PTHR47959">
    <property type="entry name" value="ATP-DEPENDENT RNA HELICASE RHLE-RELATED"/>
    <property type="match status" value="1"/>
</dbReference>
<dbReference type="STRING" id="102285.A0A158QGN8"/>
<dbReference type="InterPro" id="IPR014001">
    <property type="entry name" value="Helicase_ATP-bd"/>
</dbReference>
<dbReference type="SMART" id="SM00487">
    <property type="entry name" value="DEXDc"/>
    <property type="match status" value="1"/>
</dbReference>
<dbReference type="GO" id="GO:0005524">
    <property type="term" value="F:ATP binding"/>
    <property type="evidence" value="ECO:0007669"/>
    <property type="project" value="UniProtKB-KW"/>
</dbReference>
<dbReference type="PANTHER" id="PTHR47959:SF21">
    <property type="entry name" value="DEAD-BOX HELICASE 56"/>
    <property type="match status" value="1"/>
</dbReference>
<keyword evidence="3" id="KW-0378">Hydrolase</keyword>
<organism evidence="16">
    <name type="scientific">Rodentolepis nana</name>
    <name type="common">Dwarf tapeworm</name>
    <name type="synonym">Hymenolepis nana</name>
    <dbReference type="NCBI Taxonomy" id="102285"/>
    <lineage>
        <taxon>Eukaryota</taxon>
        <taxon>Metazoa</taxon>
        <taxon>Spiralia</taxon>
        <taxon>Lophotrochozoa</taxon>
        <taxon>Platyhelminthes</taxon>
        <taxon>Cestoda</taxon>
        <taxon>Eucestoda</taxon>
        <taxon>Cyclophyllidea</taxon>
        <taxon>Hymenolepididae</taxon>
        <taxon>Rodentolepis</taxon>
    </lineage>
</organism>
<feature type="region of interest" description="Disordered" evidence="10">
    <location>
        <begin position="115"/>
        <end position="148"/>
    </location>
</feature>
<evidence type="ECO:0000256" key="2">
    <source>
        <dbReference type="ARBA" id="ARBA00022741"/>
    </source>
</evidence>
<feature type="domain" description="Helicase ATP-binding" evidence="11">
    <location>
        <begin position="233"/>
        <end position="400"/>
    </location>
</feature>
<evidence type="ECO:0000259" key="11">
    <source>
        <dbReference type="PROSITE" id="PS51192"/>
    </source>
</evidence>
<keyword evidence="6" id="KW-0694">RNA-binding</keyword>
<evidence type="ECO:0000259" key="12">
    <source>
        <dbReference type="PROSITE" id="PS51194"/>
    </source>
</evidence>
<dbReference type="GO" id="GO:0003724">
    <property type="term" value="F:RNA helicase activity"/>
    <property type="evidence" value="ECO:0007669"/>
    <property type="project" value="UniProtKB-EC"/>
</dbReference>
<keyword evidence="4" id="KW-0347">Helicase</keyword>
<dbReference type="InterPro" id="IPR001650">
    <property type="entry name" value="Helicase_C-like"/>
</dbReference>
<dbReference type="OrthoDB" id="1191041at2759"/>
<dbReference type="WBParaSite" id="HNAJ_0000040301-mRNA-1">
    <property type="protein sequence ID" value="HNAJ_0000040301-mRNA-1"/>
    <property type="gene ID" value="HNAJ_0000040301"/>
</dbReference>
<reference evidence="14 15" key="2">
    <citation type="submission" date="2018-11" db="EMBL/GenBank/DDBJ databases">
        <authorList>
            <consortium name="Pathogen Informatics"/>
        </authorList>
    </citation>
    <scope>NUCLEOTIDE SEQUENCE [LARGE SCALE GENOMIC DNA]</scope>
</reference>
<dbReference type="PROSITE" id="PS51192">
    <property type="entry name" value="HELICASE_ATP_BIND_1"/>
    <property type="match status" value="1"/>
</dbReference>
<evidence type="ECO:0000256" key="5">
    <source>
        <dbReference type="ARBA" id="ARBA00022840"/>
    </source>
</evidence>